<keyword evidence="4" id="KW-0121">Carboxypeptidase</keyword>
<dbReference type="GO" id="GO:0006508">
    <property type="term" value="P:proteolysis"/>
    <property type="evidence" value="ECO:0007669"/>
    <property type="project" value="InterPro"/>
</dbReference>
<dbReference type="PANTHER" id="PTHR30023:SF0">
    <property type="entry name" value="PENICILLIN-SENSITIVE CARBOXYPEPTIDASE A"/>
    <property type="match status" value="1"/>
</dbReference>
<dbReference type="InterPro" id="IPR000667">
    <property type="entry name" value="Peptidase_S13"/>
</dbReference>
<feature type="chain" id="PRO_5012662345" evidence="3">
    <location>
        <begin position="20"/>
        <end position="472"/>
    </location>
</feature>
<feature type="signal peptide" evidence="3">
    <location>
        <begin position="1"/>
        <end position="19"/>
    </location>
</feature>
<protein>
    <submittedName>
        <fullName evidence="4">D-alanyl-D-alanine carboxypeptidase / D-alanyl-D-alanine-endopeptidase (Penicillin-binding protein 4)</fullName>
    </submittedName>
</protein>
<comment type="similarity">
    <text evidence="1">Belongs to the peptidase S13 family.</text>
</comment>
<keyword evidence="4" id="KW-0645">Protease</keyword>
<dbReference type="PANTHER" id="PTHR30023">
    <property type="entry name" value="D-ALANYL-D-ALANINE CARBOXYPEPTIDASE"/>
    <property type="match status" value="1"/>
</dbReference>
<dbReference type="Gene3D" id="3.50.80.20">
    <property type="entry name" value="D-Ala-D-Ala carboxypeptidase C, peptidase S13"/>
    <property type="match status" value="1"/>
</dbReference>
<sequence length="472" mass="50459">MKHTLLTLLIAFITTLHTAGQTLPQKIAAAFRSFEAHESLANGVASLTVVNANTGQVIFAKNEKLGMAPASTLKTATAAAAYQTLGATYTFETTLSYTGQIDASGTLKGNIIIHGSGDPSLGSDRFPQTSDTLLLSAWLRAIKAAGIRSIDGQIIADDRSYNGQTAPGGWTWQDMGNYYGAGVSALNWRENAVGVNFIAGTATGSLTRIAGTTADISYLQLVNETTTGGRGTGDHVYAFSAPYASRIYLRGTYGIDLKKTIYIALPDGAYDAAYQLHRKLEEAGIRQTSTPTTAHILLLGGNNVPSGGSILHTHRSPTLGELVYWFNQKSINLYGEALLKAVAARTDGKIDTRDAAESLQKFWANKLGIPAGELRIKDGSGLSPENRVTTHALARILTSAKQEPWFASFFESLPVYNGMKMKSGTIGGVLGYVGYQTSGDGTPLVFALLVNNYQGTATPMRQRMFRLLDALK</sequence>
<evidence type="ECO:0000256" key="3">
    <source>
        <dbReference type="SAM" id="SignalP"/>
    </source>
</evidence>
<dbReference type="STRING" id="623280.SAMN05660226_02908"/>
<accession>A0A1T5DQQ1</accession>
<proteinExistence type="inferred from homology"/>
<dbReference type="GO" id="GO:0004185">
    <property type="term" value="F:serine-type carboxypeptidase activity"/>
    <property type="evidence" value="ECO:0007669"/>
    <property type="project" value="InterPro"/>
</dbReference>
<keyword evidence="2" id="KW-0378">Hydrolase</keyword>
<dbReference type="SUPFAM" id="SSF56601">
    <property type="entry name" value="beta-lactamase/transpeptidase-like"/>
    <property type="match status" value="1"/>
</dbReference>
<gene>
    <name evidence="4" type="ORF">SAMN05660226_02908</name>
</gene>
<dbReference type="Gene3D" id="3.40.710.10">
    <property type="entry name" value="DD-peptidase/beta-lactamase superfamily"/>
    <property type="match status" value="2"/>
</dbReference>
<dbReference type="EMBL" id="FUYS01000007">
    <property type="protein sequence ID" value="SKB73991.1"/>
    <property type="molecule type" value="Genomic_DNA"/>
</dbReference>
<evidence type="ECO:0000313" key="5">
    <source>
        <dbReference type="Proteomes" id="UP000190541"/>
    </source>
</evidence>
<reference evidence="4 5" key="1">
    <citation type="submission" date="2017-02" db="EMBL/GenBank/DDBJ databases">
        <authorList>
            <person name="Peterson S.W."/>
        </authorList>
    </citation>
    <scope>NUCLEOTIDE SEQUENCE [LARGE SCALE GENOMIC DNA]</scope>
    <source>
        <strain evidence="4 5">DSM 22899</strain>
    </source>
</reference>
<name>A0A1T5DQQ1_9SPHI</name>
<evidence type="ECO:0000313" key="4">
    <source>
        <dbReference type="EMBL" id="SKB73991.1"/>
    </source>
</evidence>
<dbReference type="Pfam" id="PF02113">
    <property type="entry name" value="Peptidase_S13"/>
    <property type="match status" value="1"/>
</dbReference>
<dbReference type="InterPro" id="IPR012338">
    <property type="entry name" value="Beta-lactam/transpept-like"/>
</dbReference>
<keyword evidence="3" id="KW-0732">Signal</keyword>
<dbReference type="Proteomes" id="UP000190541">
    <property type="component" value="Unassembled WGS sequence"/>
</dbReference>
<dbReference type="NCBIfam" id="TIGR00666">
    <property type="entry name" value="PBP4"/>
    <property type="match status" value="1"/>
</dbReference>
<dbReference type="PRINTS" id="PR00922">
    <property type="entry name" value="DADACBPTASE3"/>
</dbReference>
<evidence type="ECO:0000256" key="1">
    <source>
        <dbReference type="ARBA" id="ARBA00006096"/>
    </source>
</evidence>
<dbReference type="GO" id="GO:0000270">
    <property type="term" value="P:peptidoglycan metabolic process"/>
    <property type="evidence" value="ECO:0007669"/>
    <property type="project" value="TreeGrafter"/>
</dbReference>
<keyword evidence="5" id="KW-1185">Reference proteome</keyword>
<organism evidence="4 5">
    <name type="scientific">Parapedobacter luteus</name>
    <dbReference type="NCBI Taxonomy" id="623280"/>
    <lineage>
        <taxon>Bacteria</taxon>
        <taxon>Pseudomonadati</taxon>
        <taxon>Bacteroidota</taxon>
        <taxon>Sphingobacteriia</taxon>
        <taxon>Sphingobacteriales</taxon>
        <taxon>Sphingobacteriaceae</taxon>
        <taxon>Parapedobacter</taxon>
    </lineage>
</organism>
<dbReference type="AlphaFoldDB" id="A0A1T5DQQ1"/>
<dbReference type="OrthoDB" id="9802627at2"/>
<evidence type="ECO:0000256" key="2">
    <source>
        <dbReference type="ARBA" id="ARBA00022801"/>
    </source>
</evidence>
<dbReference type="RefSeq" id="WP_079717573.1">
    <property type="nucleotide sequence ID" value="NZ_FUYS01000007.1"/>
</dbReference>